<evidence type="ECO:0000256" key="1">
    <source>
        <dbReference type="SAM" id="MobiDB-lite"/>
    </source>
</evidence>
<organism evidence="2 3">
    <name type="scientific">Adineta steineri</name>
    <dbReference type="NCBI Taxonomy" id="433720"/>
    <lineage>
        <taxon>Eukaryota</taxon>
        <taxon>Metazoa</taxon>
        <taxon>Spiralia</taxon>
        <taxon>Gnathifera</taxon>
        <taxon>Rotifera</taxon>
        <taxon>Eurotatoria</taxon>
        <taxon>Bdelloidea</taxon>
        <taxon>Adinetida</taxon>
        <taxon>Adinetidae</taxon>
        <taxon>Adineta</taxon>
    </lineage>
</organism>
<gene>
    <name evidence="2" type="ORF">VCS650_LOCUS43673</name>
</gene>
<proteinExistence type="predicted"/>
<reference evidence="2" key="1">
    <citation type="submission" date="2021-02" db="EMBL/GenBank/DDBJ databases">
        <authorList>
            <person name="Nowell W R."/>
        </authorList>
    </citation>
    <scope>NUCLEOTIDE SEQUENCE</scope>
</reference>
<dbReference type="EMBL" id="CAJNON010004342">
    <property type="protein sequence ID" value="CAF1530445.1"/>
    <property type="molecule type" value="Genomic_DNA"/>
</dbReference>
<feature type="region of interest" description="Disordered" evidence="1">
    <location>
        <begin position="1"/>
        <end position="21"/>
    </location>
</feature>
<name>A0A815VN97_9BILA</name>
<dbReference type="Proteomes" id="UP000663891">
    <property type="component" value="Unassembled WGS sequence"/>
</dbReference>
<evidence type="ECO:0000313" key="2">
    <source>
        <dbReference type="EMBL" id="CAF1530445.1"/>
    </source>
</evidence>
<comment type="caution">
    <text evidence="2">The sequence shown here is derived from an EMBL/GenBank/DDBJ whole genome shotgun (WGS) entry which is preliminary data.</text>
</comment>
<evidence type="ECO:0000313" key="3">
    <source>
        <dbReference type="Proteomes" id="UP000663891"/>
    </source>
</evidence>
<dbReference type="AlphaFoldDB" id="A0A815VN97"/>
<accession>A0A815VN97</accession>
<sequence length="21" mass="2426">MASSKQYSAERIAIAEEEQRQ</sequence>
<feature type="non-terminal residue" evidence="2">
    <location>
        <position position="21"/>
    </location>
</feature>
<protein>
    <submittedName>
        <fullName evidence="2">Uncharacterized protein</fullName>
    </submittedName>
</protein>